<reference evidence="2" key="1">
    <citation type="submission" date="2022-11" db="UniProtKB">
        <authorList>
            <consortium name="WormBaseParasite"/>
        </authorList>
    </citation>
    <scope>IDENTIFICATION</scope>
</reference>
<accession>A0A915JSE4</accession>
<keyword evidence="1" id="KW-1185">Reference proteome</keyword>
<organism evidence="1 2">
    <name type="scientific">Romanomermis culicivorax</name>
    <name type="common">Nematode worm</name>
    <dbReference type="NCBI Taxonomy" id="13658"/>
    <lineage>
        <taxon>Eukaryota</taxon>
        <taxon>Metazoa</taxon>
        <taxon>Ecdysozoa</taxon>
        <taxon>Nematoda</taxon>
        <taxon>Enoplea</taxon>
        <taxon>Dorylaimia</taxon>
        <taxon>Mermithida</taxon>
        <taxon>Mermithoidea</taxon>
        <taxon>Mermithidae</taxon>
        <taxon>Romanomermis</taxon>
    </lineage>
</organism>
<evidence type="ECO:0000313" key="2">
    <source>
        <dbReference type="WBParaSite" id="nRc.2.0.1.t29023-RA"/>
    </source>
</evidence>
<dbReference type="WBParaSite" id="nRc.2.0.1.t29023-RA">
    <property type="protein sequence ID" value="nRc.2.0.1.t29023-RA"/>
    <property type="gene ID" value="nRc.2.0.1.g29023"/>
</dbReference>
<dbReference type="AlphaFoldDB" id="A0A915JSE4"/>
<protein>
    <submittedName>
        <fullName evidence="2">Uncharacterized protein</fullName>
    </submittedName>
</protein>
<proteinExistence type="predicted"/>
<sequence length="143" mass="16489">MNGHNDTDTKAAEKIDQNHFVQCTRREKFDGRVNAWPVLRHHKGNAVRRVHCSEIRIVLQTGCFAGQSWFGSWCGTGPWRNTKNRPGCDDHWWLFEGGNWSQCRGPLWGSLSNGVQETTFQAAVAESDTRRALRPRLRIEWLK</sequence>
<dbReference type="Proteomes" id="UP000887565">
    <property type="component" value="Unplaced"/>
</dbReference>
<evidence type="ECO:0000313" key="1">
    <source>
        <dbReference type="Proteomes" id="UP000887565"/>
    </source>
</evidence>
<name>A0A915JSE4_ROMCU</name>